<feature type="region of interest" description="Disordered" evidence="1">
    <location>
        <begin position="430"/>
        <end position="468"/>
    </location>
</feature>
<feature type="compositionally biased region" description="Low complexity" evidence="1">
    <location>
        <begin position="312"/>
        <end position="337"/>
    </location>
</feature>
<feature type="region of interest" description="Disordered" evidence="1">
    <location>
        <begin position="294"/>
        <end position="377"/>
    </location>
</feature>
<gene>
    <name evidence="2" type="ORF">D9757_004961</name>
</gene>
<dbReference type="OrthoDB" id="10686683at2759"/>
<feature type="compositionally biased region" description="Low complexity" evidence="1">
    <location>
        <begin position="38"/>
        <end position="48"/>
    </location>
</feature>
<dbReference type="Proteomes" id="UP000518752">
    <property type="component" value="Unassembled WGS sequence"/>
</dbReference>
<keyword evidence="3" id="KW-1185">Reference proteome</keyword>
<feature type="region of interest" description="Disordered" evidence="1">
    <location>
        <begin position="38"/>
        <end position="106"/>
    </location>
</feature>
<dbReference type="AlphaFoldDB" id="A0A8H5HTU8"/>
<organism evidence="2 3">
    <name type="scientific">Collybiopsis confluens</name>
    <dbReference type="NCBI Taxonomy" id="2823264"/>
    <lineage>
        <taxon>Eukaryota</taxon>
        <taxon>Fungi</taxon>
        <taxon>Dikarya</taxon>
        <taxon>Basidiomycota</taxon>
        <taxon>Agaricomycotina</taxon>
        <taxon>Agaricomycetes</taxon>
        <taxon>Agaricomycetidae</taxon>
        <taxon>Agaricales</taxon>
        <taxon>Marasmiineae</taxon>
        <taxon>Omphalotaceae</taxon>
        <taxon>Collybiopsis</taxon>
    </lineage>
</organism>
<evidence type="ECO:0000313" key="2">
    <source>
        <dbReference type="EMBL" id="KAF5389149.1"/>
    </source>
</evidence>
<feature type="compositionally biased region" description="Basic and acidic residues" evidence="1">
    <location>
        <begin position="430"/>
        <end position="440"/>
    </location>
</feature>
<dbReference type="EMBL" id="JAACJN010000024">
    <property type="protein sequence ID" value="KAF5389149.1"/>
    <property type="molecule type" value="Genomic_DNA"/>
</dbReference>
<comment type="caution">
    <text evidence="2">The sequence shown here is derived from an EMBL/GenBank/DDBJ whole genome shotgun (WGS) entry which is preliminary data.</text>
</comment>
<feature type="compositionally biased region" description="Low complexity" evidence="1">
    <location>
        <begin position="65"/>
        <end position="92"/>
    </location>
</feature>
<feature type="compositionally biased region" description="Basic residues" evidence="1">
    <location>
        <begin position="449"/>
        <end position="460"/>
    </location>
</feature>
<sequence length="468" mass="49566">MSRKRVISSASCKLPTFIDEFRNMQGRGYPGSGGYNPNYPYGYNPNPNASDNPGGAQGNQGAPVQGGYSTSQGQSGQYVHGQRGQYTGQPYPGYGGGGSNYPSNAPSGQAYPGYTGVSSAQGTLPLASQGWSGPGPDNRSLAGTTGTFMNGIPPLKDGAVQAPTVAGPEPRMQSIPPLEVARDWDLKPPLVPLVKIGVDLTLILGMLPRVRRFVIVPLESEITDDFILAASSTARVVQQGWTGGFNTGNSAGVSRWVEFPHYMNRDNASRISDSELEGSTSHYARQTYPEPASFIEGRGTYYPSGPPPYQPPSGGVFRSAVQSSQQQQLGGAAGAHSHNVRVTSAVVVGEGRRYDDPPPPASDSGSSNKAPPRSNATASDEIVGHISLEGSKFSQEEACTSSSNKLLTQNSLLADGFDKCSECEQVYMRSDTDEHPHQCIEHQSSNASHSHRNGKGKGKGKGKERAEN</sequence>
<name>A0A8H5HTU8_9AGAR</name>
<evidence type="ECO:0000313" key="3">
    <source>
        <dbReference type="Proteomes" id="UP000518752"/>
    </source>
</evidence>
<evidence type="ECO:0000256" key="1">
    <source>
        <dbReference type="SAM" id="MobiDB-lite"/>
    </source>
</evidence>
<reference evidence="2 3" key="1">
    <citation type="journal article" date="2020" name="ISME J.">
        <title>Uncovering the hidden diversity of litter-decomposition mechanisms in mushroom-forming fungi.</title>
        <authorList>
            <person name="Floudas D."/>
            <person name="Bentzer J."/>
            <person name="Ahren D."/>
            <person name="Johansson T."/>
            <person name="Persson P."/>
            <person name="Tunlid A."/>
        </authorList>
    </citation>
    <scope>NUCLEOTIDE SEQUENCE [LARGE SCALE GENOMIC DNA]</scope>
    <source>
        <strain evidence="2 3">CBS 406.79</strain>
    </source>
</reference>
<proteinExistence type="predicted"/>
<feature type="region of interest" description="Disordered" evidence="1">
    <location>
        <begin position="140"/>
        <end position="166"/>
    </location>
</feature>
<accession>A0A8H5HTU8</accession>
<protein>
    <submittedName>
        <fullName evidence="2">Uncharacterized protein</fullName>
    </submittedName>
</protein>